<organism evidence="1 2">
    <name type="scientific">Herbaspirillum frisingense</name>
    <dbReference type="NCBI Taxonomy" id="92645"/>
    <lineage>
        <taxon>Bacteria</taxon>
        <taxon>Pseudomonadati</taxon>
        <taxon>Pseudomonadota</taxon>
        <taxon>Betaproteobacteria</taxon>
        <taxon>Burkholderiales</taxon>
        <taxon>Oxalobacteraceae</taxon>
        <taxon>Herbaspirillum</taxon>
    </lineage>
</organism>
<dbReference type="Proteomes" id="UP000462435">
    <property type="component" value="Unassembled WGS sequence"/>
</dbReference>
<evidence type="ECO:0008006" key="3">
    <source>
        <dbReference type="Google" id="ProtNLM"/>
    </source>
</evidence>
<accession>A0A7V8FSS1</accession>
<dbReference type="AlphaFoldDB" id="A0A7V8FSS1"/>
<evidence type="ECO:0000313" key="2">
    <source>
        <dbReference type="Proteomes" id="UP000462435"/>
    </source>
</evidence>
<evidence type="ECO:0000313" key="1">
    <source>
        <dbReference type="EMBL" id="KAF1034671.1"/>
    </source>
</evidence>
<proteinExistence type="predicted"/>
<dbReference type="EMBL" id="WNDX01000239">
    <property type="protein sequence ID" value="KAF1034671.1"/>
    <property type="molecule type" value="Genomic_DNA"/>
</dbReference>
<reference evidence="2" key="1">
    <citation type="journal article" date="2020" name="MBio">
        <title>Horizontal gene transfer to a defensive symbiont with a reduced genome amongst a multipartite beetle microbiome.</title>
        <authorList>
            <person name="Waterworth S.C."/>
            <person name="Florez L.V."/>
            <person name="Rees E.R."/>
            <person name="Hertweck C."/>
            <person name="Kaltenpoth M."/>
            <person name="Kwan J.C."/>
        </authorList>
    </citation>
    <scope>NUCLEOTIDE SEQUENCE [LARGE SCALE GENOMIC DNA]</scope>
</reference>
<comment type="caution">
    <text evidence="1">The sequence shown here is derived from an EMBL/GenBank/DDBJ whole genome shotgun (WGS) entry which is preliminary data.</text>
</comment>
<protein>
    <recommendedName>
        <fullName evidence="3">TOBE domain-containing protein</fullName>
    </recommendedName>
</protein>
<gene>
    <name evidence="1" type="ORF">GAK35_04281</name>
</gene>
<sequence length="53" mass="5463">MLSRGFLGDSVEYLLHTPIGEIKGMAPAAGAVAREGQEVPFSLPAEAALLLPA</sequence>
<name>A0A7V8FSS1_9BURK</name>